<dbReference type="SUPFAM" id="SSF109604">
    <property type="entry name" value="HD-domain/PDEase-like"/>
    <property type="match status" value="1"/>
</dbReference>
<keyword evidence="3" id="KW-1185">Reference proteome</keyword>
<organism evidence="2 3">
    <name type="scientific">Steinernema carpocapsae</name>
    <name type="common">Entomopathogenic nematode</name>
    <dbReference type="NCBI Taxonomy" id="34508"/>
    <lineage>
        <taxon>Eukaryota</taxon>
        <taxon>Metazoa</taxon>
        <taxon>Ecdysozoa</taxon>
        <taxon>Nematoda</taxon>
        <taxon>Chromadorea</taxon>
        <taxon>Rhabditida</taxon>
        <taxon>Tylenchina</taxon>
        <taxon>Panagrolaimomorpha</taxon>
        <taxon>Strongyloidoidea</taxon>
        <taxon>Steinernematidae</taxon>
        <taxon>Steinernema</taxon>
    </lineage>
</organism>
<evidence type="ECO:0000313" key="2">
    <source>
        <dbReference type="EMBL" id="TKR82674.1"/>
    </source>
</evidence>
<dbReference type="OrthoDB" id="9991235at2759"/>
<evidence type="ECO:0000256" key="1">
    <source>
        <dbReference type="SAM" id="MobiDB-lite"/>
    </source>
</evidence>
<name>A0A4U5NID4_STECR</name>
<sequence length="354" mass="40666">MSPERKRSRRSPDSGHGSPPTFDEDEVLLDSEESDWNCRFILGSAPADVVHGDWTIRHPFRCLLKNRWFQRLRRLSSVGVARKEFPDLKDNLFCLALGRYHLAEAFMEKLLKTYSQELKPQQKACVCVAALCLDLGAGPDEYVKWKRGSDYDVRKKSTEILDLVLQDPDLCENLRRLFYDSEESGPADFKRYVDLIKGLIYPSLSQGRRTFLSDLLSQLHSFSFSFDTVERLLRIGSFINEPLELTVNAFNNLIDFGSNVRLSKGWDGSMHLTILDHGFNSTLQNSAQKVEQIVLQSQDVIYLREKHIDTLKKASNKAVIAGFDTSLEQLHKNLDAFYYLDDSIYERIAEIDQL</sequence>
<reference evidence="2 3" key="2">
    <citation type="journal article" date="2019" name="G3 (Bethesda)">
        <title>Hybrid Assembly of the Genome of the Entomopathogenic Nematode Steinernema carpocapsae Identifies the X-Chromosome.</title>
        <authorList>
            <person name="Serra L."/>
            <person name="Macchietto M."/>
            <person name="Macias-Munoz A."/>
            <person name="McGill C.J."/>
            <person name="Rodriguez I.M."/>
            <person name="Rodriguez B."/>
            <person name="Murad R."/>
            <person name="Mortazavi A."/>
        </authorList>
    </citation>
    <scope>NUCLEOTIDE SEQUENCE [LARGE SCALE GENOMIC DNA]</scope>
    <source>
        <strain evidence="2 3">ALL</strain>
    </source>
</reference>
<gene>
    <name evidence="2" type="ORF">L596_016362</name>
</gene>
<dbReference type="Gene3D" id="1.10.3210.10">
    <property type="entry name" value="Hypothetical protein af1432"/>
    <property type="match status" value="1"/>
</dbReference>
<evidence type="ECO:0000313" key="3">
    <source>
        <dbReference type="Proteomes" id="UP000298663"/>
    </source>
</evidence>
<proteinExistence type="predicted"/>
<dbReference type="Proteomes" id="UP000298663">
    <property type="component" value="Unassembled WGS sequence"/>
</dbReference>
<dbReference type="EMBL" id="AZBU02000004">
    <property type="protein sequence ID" value="TKR82674.1"/>
    <property type="molecule type" value="Genomic_DNA"/>
</dbReference>
<reference evidence="2 3" key="1">
    <citation type="journal article" date="2015" name="Genome Biol.">
        <title>Comparative genomics of Steinernema reveals deeply conserved gene regulatory networks.</title>
        <authorList>
            <person name="Dillman A.R."/>
            <person name="Macchietto M."/>
            <person name="Porter C.F."/>
            <person name="Rogers A."/>
            <person name="Williams B."/>
            <person name="Antoshechkin I."/>
            <person name="Lee M.M."/>
            <person name="Goodwin Z."/>
            <person name="Lu X."/>
            <person name="Lewis E.E."/>
            <person name="Goodrich-Blair H."/>
            <person name="Stock S.P."/>
            <person name="Adams B.J."/>
            <person name="Sternberg P.W."/>
            <person name="Mortazavi A."/>
        </authorList>
    </citation>
    <scope>NUCLEOTIDE SEQUENCE [LARGE SCALE GENOMIC DNA]</scope>
    <source>
        <strain evidence="2 3">ALL</strain>
    </source>
</reference>
<comment type="caution">
    <text evidence="2">The sequence shown here is derived from an EMBL/GenBank/DDBJ whole genome shotgun (WGS) entry which is preliminary data.</text>
</comment>
<accession>A0A4U5NID4</accession>
<protein>
    <submittedName>
        <fullName evidence="2">Uncharacterized protein</fullName>
    </submittedName>
</protein>
<dbReference type="STRING" id="34508.A0A4U5NID4"/>
<feature type="region of interest" description="Disordered" evidence="1">
    <location>
        <begin position="1"/>
        <end position="24"/>
    </location>
</feature>
<dbReference type="AlphaFoldDB" id="A0A4U5NID4"/>